<dbReference type="CDD" id="cd08417">
    <property type="entry name" value="PBP2_Nitroaromatics_like"/>
    <property type="match status" value="1"/>
</dbReference>
<evidence type="ECO:0000313" key="6">
    <source>
        <dbReference type="EMBL" id="TCG04991.1"/>
    </source>
</evidence>
<dbReference type="AlphaFoldDB" id="A0A4R0XFY4"/>
<dbReference type="EMBL" id="MWML01000204">
    <property type="protein sequence ID" value="TCG04991.1"/>
    <property type="molecule type" value="Genomic_DNA"/>
</dbReference>
<dbReference type="InterPro" id="IPR000847">
    <property type="entry name" value="LysR_HTH_N"/>
</dbReference>
<dbReference type="Gene3D" id="1.10.10.10">
    <property type="entry name" value="Winged helix-like DNA-binding domain superfamily/Winged helix DNA-binding domain"/>
    <property type="match status" value="1"/>
</dbReference>
<reference evidence="6 7" key="1">
    <citation type="submission" date="2017-02" db="EMBL/GenBank/DDBJ databases">
        <title>Paraburkholderia sophoroidis sp. nov. and Paraburkholderia steynii sp. nov. rhizobial symbionts of the fynbos legume Hypocalyptus sophoroides.</title>
        <authorList>
            <person name="Steenkamp E.T."/>
            <person name="Beukes C.W."/>
            <person name="Van Zyl E."/>
            <person name="Avontuur J."/>
            <person name="Chan W.Y."/>
            <person name="Hassen A."/>
            <person name="Palmer M."/>
            <person name="Mthombeni L."/>
            <person name="Phalane F."/>
            <person name="Sereme K."/>
            <person name="Venter S.N."/>
        </authorList>
    </citation>
    <scope>NUCLEOTIDE SEQUENCE [LARGE SCALE GENOMIC DNA]</scope>
    <source>
        <strain evidence="6 7">HC1.1ba</strain>
    </source>
</reference>
<dbReference type="PRINTS" id="PR00039">
    <property type="entry name" value="HTHLYSR"/>
</dbReference>
<organism evidence="6 7">
    <name type="scientific">Paraburkholderia steynii</name>
    <dbReference type="NCBI Taxonomy" id="1245441"/>
    <lineage>
        <taxon>Bacteria</taxon>
        <taxon>Pseudomonadati</taxon>
        <taxon>Pseudomonadota</taxon>
        <taxon>Betaproteobacteria</taxon>
        <taxon>Burkholderiales</taxon>
        <taxon>Burkholderiaceae</taxon>
        <taxon>Paraburkholderia</taxon>
    </lineage>
</organism>
<keyword evidence="7" id="KW-1185">Reference proteome</keyword>
<dbReference type="Pfam" id="PF03466">
    <property type="entry name" value="LysR_substrate"/>
    <property type="match status" value="1"/>
</dbReference>
<proteinExistence type="inferred from homology"/>
<dbReference type="Proteomes" id="UP000294200">
    <property type="component" value="Unassembled WGS sequence"/>
</dbReference>
<dbReference type="Gene3D" id="3.40.190.10">
    <property type="entry name" value="Periplasmic binding protein-like II"/>
    <property type="match status" value="2"/>
</dbReference>
<evidence type="ECO:0000256" key="2">
    <source>
        <dbReference type="ARBA" id="ARBA00023015"/>
    </source>
</evidence>
<dbReference type="SUPFAM" id="SSF46785">
    <property type="entry name" value="Winged helix' DNA-binding domain"/>
    <property type="match status" value="1"/>
</dbReference>
<keyword evidence="3" id="KW-0238">DNA-binding</keyword>
<dbReference type="PROSITE" id="PS50931">
    <property type="entry name" value="HTH_LYSR"/>
    <property type="match status" value="1"/>
</dbReference>
<dbReference type="InterPro" id="IPR036390">
    <property type="entry name" value="WH_DNA-bd_sf"/>
</dbReference>
<dbReference type="GO" id="GO:0003700">
    <property type="term" value="F:DNA-binding transcription factor activity"/>
    <property type="evidence" value="ECO:0007669"/>
    <property type="project" value="InterPro"/>
</dbReference>
<name>A0A4R0XFY4_9BURK</name>
<dbReference type="SUPFAM" id="SSF53850">
    <property type="entry name" value="Periplasmic binding protein-like II"/>
    <property type="match status" value="1"/>
</dbReference>
<comment type="caution">
    <text evidence="6">The sequence shown here is derived from an EMBL/GenBank/DDBJ whole genome shotgun (WGS) entry which is preliminary data.</text>
</comment>
<dbReference type="InterPro" id="IPR050389">
    <property type="entry name" value="LysR-type_TF"/>
</dbReference>
<dbReference type="InterPro" id="IPR036388">
    <property type="entry name" value="WH-like_DNA-bd_sf"/>
</dbReference>
<evidence type="ECO:0000313" key="7">
    <source>
        <dbReference type="Proteomes" id="UP000294200"/>
    </source>
</evidence>
<evidence type="ECO:0000256" key="4">
    <source>
        <dbReference type="ARBA" id="ARBA00023163"/>
    </source>
</evidence>
<evidence type="ECO:0000256" key="1">
    <source>
        <dbReference type="ARBA" id="ARBA00009437"/>
    </source>
</evidence>
<evidence type="ECO:0000259" key="5">
    <source>
        <dbReference type="PROSITE" id="PS50931"/>
    </source>
</evidence>
<dbReference type="InterPro" id="IPR037402">
    <property type="entry name" value="YidZ_PBP2"/>
</dbReference>
<feature type="domain" description="HTH lysR-type" evidence="5">
    <location>
        <begin position="6"/>
        <end position="63"/>
    </location>
</feature>
<dbReference type="GO" id="GO:0003677">
    <property type="term" value="F:DNA binding"/>
    <property type="evidence" value="ECO:0007669"/>
    <property type="project" value="UniProtKB-KW"/>
</dbReference>
<dbReference type="PANTHER" id="PTHR30118">
    <property type="entry name" value="HTH-TYPE TRANSCRIPTIONAL REGULATOR LEUO-RELATED"/>
    <property type="match status" value="1"/>
</dbReference>
<dbReference type="Pfam" id="PF00126">
    <property type="entry name" value="HTH_1"/>
    <property type="match status" value="1"/>
</dbReference>
<accession>A0A4R0XFY4</accession>
<comment type="similarity">
    <text evidence="1">Belongs to the LysR transcriptional regulatory family.</text>
</comment>
<sequence length="316" mass="35554">MKFKDIDLNLLRVFDVLMEERSVTRAADALNRTQSAVSHSLSKLRLLFEDELFTRNGGEMRPTPRAIELAADISLALADIQATISRHQQFDPALTQRNFRIGLSDYDTMIFIPGLLEKFSRHAPNATFNIIPTSSAEVGSLLHSRQLDVAIIAKLEWDDPTLVRVDLGHDRLVCAVWSGSHLAASPLTIDKYMAATHLQISADGRSASLVDMALKQRGLNRKVSATIPTYLLISHVLRGTSYITHCGDSIVIVLDHNSEVKLLPPPLPIPDIVISLIFNRQLQTDPATIWLQRIIVDIFEEWKRKKKVWRSFDHVP</sequence>
<protein>
    <recommendedName>
        <fullName evidence="5">HTH lysR-type domain-containing protein</fullName>
    </recommendedName>
</protein>
<gene>
    <name evidence="6" type="ORF">BZM27_37055</name>
</gene>
<evidence type="ECO:0000256" key="3">
    <source>
        <dbReference type="ARBA" id="ARBA00023125"/>
    </source>
</evidence>
<keyword evidence="4" id="KW-0804">Transcription</keyword>
<dbReference type="PANTHER" id="PTHR30118:SF15">
    <property type="entry name" value="TRANSCRIPTIONAL REGULATORY PROTEIN"/>
    <property type="match status" value="1"/>
</dbReference>
<dbReference type="InterPro" id="IPR005119">
    <property type="entry name" value="LysR_subst-bd"/>
</dbReference>
<keyword evidence="2" id="KW-0805">Transcription regulation</keyword>